<evidence type="ECO:0000313" key="3">
    <source>
        <dbReference type="Proteomes" id="UP000009881"/>
    </source>
</evidence>
<dbReference type="STRING" id="1238182.C882_2240"/>
<dbReference type="InterPro" id="IPR036514">
    <property type="entry name" value="SGNH_hydro_sf"/>
</dbReference>
<dbReference type="eggNOG" id="COG2755">
    <property type="taxonomic scope" value="Bacteria"/>
</dbReference>
<protein>
    <recommendedName>
        <fullName evidence="1">SGNH hydrolase-type esterase domain-containing protein</fullName>
    </recommendedName>
</protein>
<dbReference type="GO" id="GO:0016788">
    <property type="term" value="F:hydrolase activity, acting on ester bonds"/>
    <property type="evidence" value="ECO:0007669"/>
    <property type="project" value="UniProtKB-ARBA"/>
</dbReference>
<dbReference type="OrthoDB" id="5196031at2"/>
<accession>K9H7Q9</accession>
<comment type="caution">
    <text evidence="2">The sequence shown here is derived from an EMBL/GenBank/DDBJ whole genome shotgun (WGS) entry which is preliminary data.</text>
</comment>
<evidence type="ECO:0000259" key="1">
    <source>
        <dbReference type="Pfam" id="PF13472"/>
    </source>
</evidence>
<feature type="domain" description="SGNH hydrolase-type esterase" evidence="1">
    <location>
        <begin position="20"/>
        <end position="207"/>
    </location>
</feature>
<organism evidence="2 3">
    <name type="scientific">Caenispirillum salinarum AK4</name>
    <dbReference type="NCBI Taxonomy" id="1238182"/>
    <lineage>
        <taxon>Bacteria</taxon>
        <taxon>Pseudomonadati</taxon>
        <taxon>Pseudomonadota</taxon>
        <taxon>Alphaproteobacteria</taxon>
        <taxon>Rhodospirillales</taxon>
        <taxon>Novispirillaceae</taxon>
        <taxon>Caenispirillum</taxon>
    </lineage>
</organism>
<evidence type="ECO:0000313" key="2">
    <source>
        <dbReference type="EMBL" id="EKV26613.1"/>
    </source>
</evidence>
<dbReference type="Pfam" id="PF13472">
    <property type="entry name" value="Lipase_GDSL_2"/>
    <property type="match status" value="1"/>
</dbReference>
<dbReference type="Gene3D" id="3.40.50.1110">
    <property type="entry name" value="SGNH hydrolase"/>
    <property type="match status" value="1"/>
</dbReference>
<dbReference type="AlphaFoldDB" id="K9H7Q9"/>
<gene>
    <name evidence="2" type="ORF">C882_2240</name>
</gene>
<keyword evidence="3" id="KW-1185">Reference proteome</keyword>
<sequence length="256" mass="28329">MVNRTLKQGGTVMPVRKFCVFGDGIAFGVGDDRPGGWPARIGRREMDLVPDLQVYNMAVPWQSTADIVARWRTEAEPRVTGAARCGVVFQFGFSDTADVDDQGIRVPLPESLAHAEKMINDARHWRPVLWIGPPPMLRSAEPREEGGHWVAYGPARLAALNEAFSELARELKVPYLDLCDVLGDRADYRNALIDGDGVHPAAAGHAVIAEAVAQWEAWKDWFPRPEPPKAKPDPKAFQPLFFKKAKADDRIATAIL</sequence>
<name>K9H7Q9_9PROT</name>
<dbReference type="EMBL" id="ANHY01000026">
    <property type="protein sequence ID" value="EKV26613.1"/>
    <property type="molecule type" value="Genomic_DNA"/>
</dbReference>
<dbReference type="Proteomes" id="UP000009881">
    <property type="component" value="Unassembled WGS sequence"/>
</dbReference>
<reference evidence="2 3" key="1">
    <citation type="journal article" date="2013" name="Genome Announc.">
        <title>Draft Genome Sequence of an Alphaproteobacterium, Caenispirillum salinarum AK4(T), Isolated from a Solar Saltern.</title>
        <authorList>
            <person name="Khatri I."/>
            <person name="Singh A."/>
            <person name="Korpole S."/>
            <person name="Pinnaka A.K."/>
            <person name="Subramanian S."/>
        </authorList>
    </citation>
    <scope>NUCLEOTIDE SEQUENCE [LARGE SCALE GENOMIC DNA]</scope>
    <source>
        <strain evidence="2 3">AK4</strain>
    </source>
</reference>
<dbReference type="InterPro" id="IPR013830">
    <property type="entry name" value="SGNH_hydro"/>
</dbReference>
<dbReference type="SUPFAM" id="SSF52266">
    <property type="entry name" value="SGNH hydrolase"/>
    <property type="match status" value="1"/>
</dbReference>
<dbReference type="RefSeq" id="WP_009542635.1">
    <property type="nucleotide sequence ID" value="NZ_ANHY01000026.1"/>
</dbReference>
<proteinExistence type="predicted"/>